<dbReference type="OrthoDB" id="46529at2759"/>
<feature type="domain" description="RING-type" evidence="5">
    <location>
        <begin position="16"/>
        <end position="72"/>
    </location>
</feature>
<dbReference type="InterPro" id="IPR036770">
    <property type="entry name" value="Ankyrin_rpt-contain_sf"/>
</dbReference>
<dbReference type="PROSITE" id="PS50088">
    <property type="entry name" value="ANK_REPEAT"/>
    <property type="match status" value="1"/>
</dbReference>
<dbReference type="PANTHER" id="PTHR24171:SF8">
    <property type="entry name" value="BRCA1-ASSOCIATED RING DOMAIN PROTEIN 1"/>
    <property type="match status" value="1"/>
</dbReference>
<dbReference type="SUPFAM" id="SSF57850">
    <property type="entry name" value="RING/U-box"/>
    <property type="match status" value="1"/>
</dbReference>
<dbReference type="Pfam" id="PF12796">
    <property type="entry name" value="Ank_2"/>
    <property type="match status" value="1"/>
</dbReference>
<dbReference type="SUPFAM" id="SSF48403">
    <property type="entry name" value="Ankyrin repeat"/>
    <property type="match status" value="1"/>
</dbReference>
<dbReference type="PROSITE" id="PS50297">
    <property type="entry name" value="ANK_REP_REGION"/>
    <property type="match status" value="1"/>
</dbReference>
<dbReference type="InterPro" id="IPR002110">
    <property type="entry name" value="Ankyrin_rpt"/>
</dbReference>
<evidence type="ECO:0000313" key="6">
    <source>
        <dbReference type="EMBL" id="KAG5645526.1"/>
    </source>
</evidence>
<dbReference type="GO" id="GO:0085020">
    <property type="term" value="P:protein K6-linked ubiquitination"/>
    <property type="evidence" value="ECO:0007669"/>
    <property type="project" value="TreeGrafter"/>
</dbReference>
<keyword evidence="1" id="KW-0677">Repeat</keyword>
<evidence type="ECO:0000256" key="4">
    <source>
        <dbReference type="PROSITE-ProRule" id="PRU00175"/>
    </source>
</evidence>
<dbReference type="EMBL" id="JABCKV010000037">
    <property type="protein sequence ID" value="KAG5645526.1"/>
    <property type="molecule type" value="Genomic_DNA"/>
</dbReference>
<keyword evidence="2 3" id="KW-0040">ANK repeat</keyword>
<dbReference type="CDD" id="cd16448">
    <property type="entry name" value="RING-H2"/>
    <property type="match status" value="1"/>
</dbReference>
<evidence type="ECO:0000313" key="7">
    <source>
        <dbReference type="Proteomes" id="UP000775547"/>
    </source>
</evidence>
<sequence length="205" mass="22883">MPISEGRPDNYSEDDCAICFEKLLIPATTGEVGPSHIIDDIKLQCNHHYHWSCFEEYDRASEANRAKCPLCRRNTLDASGRLIADVVNEGGFSGAVDLGDIFDRDRWEDEQPEEWKKAQALLSLCQFGEYEDAEELLRDKGGNPDAAYEDGTTGLHIAALNNSVEWASLLLRYGANKELKTDEGATALDYARSANAQDVINLIRR</sequence>
<dbReference type="Pfam" id="PF13639">
    <property type="entry name" value="zf-RING_2"/>
    <property type="match status" value="1"/>
</dbReference>
<evidence type="ECO:0000256" key="1">
    <source>
        <dbReference type="ARBA" id="ARBA00022737"/>
    </source>
</evidence>
<proteinExistence type="predicted"/>
<dbReference type="GO" id="GO:0008270">
    <property type="term" value="F:zinc ion binding"/>
    <property type="evidence" value="ECO:0007669"/>
    <property type="project" value="UniProtKB-KW"/>
</dbReference>
<keyword evidence="4" id="KW-0862">Zinc</keyword>
<gene>
    <name evidence="6" type="ORF">DXG03_005801</name>
</gene>
<dbReference type="Gene3D" id="1.25.40.20">
    <property type="entry name" value="Ankyrin repeat-containing domain"/>
    <property type="match status" value="1"/>
</dbReference>
<evidence type="ECO:0000256" key="3">
    <source>
        <dbReference type="PROSITE-ProRule" id="PRU00023"/>
    </source>
</evidence>
<evidence type="ECO:0000259" key="5">
    <source>
        <dbReference type="PROSITE" id="PS50089"/>
    </source>
</evidence>
<feature type="repeat" description="ANK" evidence="3">
    <location>
        <begin position="150"/>
        <end position="182"/>
    </location>
</feature>
<comment type="caution">
    <text evidence="6">The sequence shown here is derived from an EMBL/GenBank/DDBJ whole genome shotgun (WGS) entry which is preliminary data.</text>
</comment>
<keyword evidence="7" id="KW-1185">Reference proteome</keyword>
<dbReference type="Proteomes" id="UP000775547">
    <property type="component" value="Unassembled WGS sequence"/>
</dbReference>
<dbReference type="AlphaFoldDB" id="A0A9P7KF43"/>
<dbReference type="PROSITE" id="PS50089">
    <property type="entry name" value="ZF_RING_2"/>
    <property type="match status" value="1"/>
</dbReference>
<reference evidence="6" key="2">
    <citation type="submission" date="2021-10" db="EMBL/GenBank/DDBJ databases">
        <title>Phylogenomics reveals ancestral predisposition of the termite-cultivated fungus Termitomyces towards a domesticated lifestyle.</title>
        <authorList>
            <person name="Auxier B."/>
            <person name="Grum-Grzhimaylo A."/>
            <person name="Cardenas M.E."/>
            <person name="Lodge J.D."/>
            <person name="Laessoe T."/>
            <person name="Pedersen O."/>
            <person name="Smith M.E."/>
            <person name="Kuyper T.W."/>
            <person name="Franco-Molano E.A."/>
            <person name="Baroni T.J."/>
            <person name="Aanen D.K."/>
        </authorList>
    </citation>
    <scope>NUCLEOTIDE SEQUENCE</scope>
    <source>
        <strain evidence="6">AP01</strain>
        <tissue evidence="6">Mycelium</tissue>
    </source>
</reference>
<dbReference type="GO" id="GO:0004842">
    <property type="term" value="F:ubiquitin-protein transferase activity"/>
    <property type="evidence" value="ECO:0007669"/>
    <property type="project" value="TreeGrafter"/>
</dbReference>
<keyword evidence="4" id="KW-0863">Zinc-finger</keyword>
<name>A0A9P7KF43_9AGAR</name>
<organism evidence="6 7">
    <name type="scientific">Asterophora parasitica</name>
    <dbReference type="NCBI Taxonomy" id="117018"/>
    <lineage>
        <taxon>Eukaryota</taxon>
        <taxon>Fungi</taxon>
        <taxon>Dikarya</taxon>
        <taxon>Basidiomycota</taxon>
        <taxon>Agaricomycotina</taxon>
        <taxon>Agaricomycetes</taxon>
        <taxon>Agaricomycetidae</taxon>
        <taxon>Agaricales</taxon>
        <taxon>Tricholomatineae</taxon>
        <taxon>Lyophyllaceae</taxon>
        <taxon>Asterophora</taxon>
    </lineage>
</organism>
<dbReference type="Gene3D" id="3.30.40.10">
    <property type="entry name" value="Zinc/RING finger domain, C3HC4 (zinc finger)"/>
    <property type="match status" value="1"/>
</dbReference>
<reference evidence="6" key="1">
    <citation type="submission" date="2020-07" db="EMBL/GenBank/DDBJ databases">
        <authorList>
            <person name="Nieuwenhuis M."/>
            <person name="Van De Peppel L.J.J."/>
        </authorList>
    </citation>
    <scope>NUCLEOTIDE SEQUENCE</scope>
    <source>
        <strain evidence="6">AP01</strain>
        <tissue evidence="6">Mycelium</tissue>
    </source>
</reference>
<dbReference type="SMART" id="SM00184">
    <property type="entry name" value="RING"/>
    <property type="match status" value="1"/>
</dbReference>
<accession>A0A9P7KF43</accession>
<protein>
    <recommendedName>
        <fullName evidence="5">RING-type domain-containing protein</fullName>
    </recommendedName>
</protein>
<keyword evidence="4" id="KW-0479">Metal-binding</keyword>
<dbReference type="InterPro" id="IPR001841">
    <property type="entry name" value="Znf_RING"/>
</dbReference>
<dbReference type="InterPro" id="IPR013083">
    <property type="entry name" value="Znf_RING/FYVE/PHD"/>
</dbReference>
<dbReference type="PANTHER" id="PTHR24171">
    <property type="entry name" value="ANKYRIN REPEAT DOMAIN-CONTAINING PROTEIN 39-RELATED"/>
    <property type="match status" value="1"/>
</dbReference>
<evidence type="ECO:0000256" key="2">
    <source>
        <dbReference type="ARBA" id="ARBA00023043"/>
    </source>
</evidence>